<dbReference type="Proteomes" id="UP000318833">
    <property type="component" value="Unassembled WGS sequence"/>
</dbReference>
<gene>
    <name evidence="1" type="ORF">FOF46_01380</name>
</gene>
<dbReference type="AlphaFoldDB" id="A0A554VRU8"/>
<protein>
    <submittedName>
        <fullName evidence="1">Uncharacterized protein</fullName>
    </submittedName>
</protein>
<name>A0A554VRU8_9FLAO</name>
<proteinExistence type="predicted"/>
<accession>A0A554VRU8</accession>
<organism evidence="1 2">
    <name type="scientific">Aquimarina algiphila</name>
    <dbReference type="NCBI Taxonomy" id="2047982"/>
    <lineage>
        <taxon>Bacteria</taxon>
        <taxon>Pseudomonadati</taxon>
        <taxon>Bacteroidota</taxon>
        <taxon>Flavobacteriia</taxon>
        <taxon>Flavobacteriales</taxon>
        <taxon>Flavobacteriaceae</taxon>
        <taxon>Aquimarina</taxon>
    </lineage>
</organism>
<evidence type="ECO:0000313" key="1">
    <source>
        <dbReference type="EMBL" id="TSE11369.1"/>
    </source>
</evidence>
<sequence length="65" mass="7942">MKRTSQGWHIKAQEETTTIIIYDPDGWDRTNFDYSFFEEYITAKEFEKRMINSTIMFGKHERTRD</sequence>
<dbReference type="OrthoDB" id="9962495at2"/>
<keyword evidence="2" id="KW-1185">Reference proteome</keyword>
<comment type="caution">
    <text evidence="1">The sequence shown here is derived from an EMBL/GenBank/DDBJ whole genome shotgun (WGS) entry which is preliminary data.</text>
</comment>
<dbReference type="EMBL" id="VLNR01000002">
    <property type="protein sequence ID" value="TSE11369.1"/>
    <property type="molecule type" value="Genomic_DNA"/>
</dbReference>
<reference evidence="1 2" key="1">
    <citation type="submission" date="2019-07" db="EMBL/GenBank/DDBJ databases">
        <title>The draft genome sequence of Aquimarina algiphila M91.</title>
        <authorList>
            <person name="Meng X."/>
        </authorList>
    </citation>
    <scope>NUCLEOTIDE SEQUENCE [LARGE SCALE GENOMIC DNA]</scope>
    <source>
        <strain evidence="1 2">M91</strain>
    </source>
</reference>
<evidence type="ECO:0000313" key="2">
    <source>
        <dbReference type="Proteomes" id="UP000318833"/>
    </source>
</evidence>